<dbReference type="AlphaFoldDB" id="A0A2K1IA75"/>
<accession>A0A2K1IA75</accession>
<dbReference type="Gramene" id="Pp3c27_1556V3.1">
    <property type="protein sequence ID" value="PAC:32952028.CDS.1"/>
    <property type="gene ID" value="Pp3c27_1556"/>
</dbReference>
<dbReference type="InParanoid" id="A0A2K1IA75"/>
<evidence type="ECO:0000313" key="3">
    <source>
        <dbReference type="Proteomes" id="UP000006727"/>
    </source>
</evidence>
<evidence type="ECO:0000313" key="2">
    <source>
        <dbReference type="EnsemblPlants" id="PAC:32952028.CDS.1"/>
    </source>
</evidence>
<reference evidence="1 3" key="2">
    <citation type="journal article" date="2018" name="Plant J.">
        <title>The Physcomitrella patens chromosome-scale assembly reveals moss genome structure and evolution.</title>
        <authorList>
            <person name="Lang D."/>
            <person name="Ullrich K.K."/>
            <person name="Murat F."/>
            <person name="Fuchs J."/>
            <person name="Jenkins J."/>
            <person name="Haas F.B."/>
            <person name="Piednoel M."/>
            <person name="Gundlach H."/>
            <person name="Van Bel M."/>
            <person name="Meyberg R."/>
            <person name="Vives C."/>
            <person name="Morata J."/>
            <person name="Symeonidi A."/>
            <person name="Hiss M."/>
            <person name="Muchero W."/>
            <person name="Kamisugi Y."/>
            <person name="Saleh O."/>
            <person name="Blanc G."/>
            <person name="Decker E.L."/>
            <person name="van Gessel N."/>
            <person name="Grimwood J."/>
            <person name="Hayes R.D."/>
            <person name="Graham S.W."/>
            <person name="Gunter L.E."/>
            <person name="McDaniel S.F."/>
            <person name="Hoernstein S.N.W."/>
            <person name="Larsson A."/>
            <person name="Li F.W."/>
            <person name="Perroud P.F."/>
            <person name="Phillips J."/>
            <person name="Ranjan P."/>
            <person name="Rokshar D.S."/>
            <person name="Rothfels C.J."/>
            <person name="Schneider L."/>
            <person name="Shu S."/>
            <person name="Stevenson D.W."/>
            <person name="Thummler F."/>
            <person name="Tillich M."/>
            <person name="Villarreal Aguilar J.C."/>
            <person name="Widiez T."/>
            <person name="Wong G.K."/>
            <person name="Wymore A."/>
            <person name="Zhang Y."/>
            <person name="Zimmer A.D."/>
            <person name="Quatrano R.S."/>
            <person name="Mayer K.F.X."/>
            <person name="Goodstein D."/>
            <person name="Casacuberta J.M."/>
            <person name="Vandepoele K."/>
            <person name="Reski R."/>
            <person name="Cuming A.C."/>
            <person name="Tuskan G.A."/>
            <person name="Maumus F."/>
            <person name="Salse J."/>
            <person name="Schmutz J."/>
            <person name="Rensing S.A."/>
        </authorList>
    </citation>
    <scope>NUCLEOTIDE SEQUENCE [LARGE SCALE GENOMIC DNA]</scope>
    <source>
        <strain evidence="2 3">cv. Gransden 2004</strain>
    </source>
</reference>
<dbReference type="EMBL" id="ABEU02000027">
    <property type="protein sequence ID" value="PNR26180.1"/>
    <property type="molecule type" value="Genomic_DNA"/>
</dbReference>
<name>A0A2K1IA75_PHYPA</name>
<reference evidence="2" key="3">
    <citation type="submission" date="2020-12" db="UniProtKB">
        <authorList>
            <consortium name="EnsemblPlants"/>
        </authorList>
    </citation>
    <scope>IDENTIFICATION</scope>
</reference>
<evidence type="ECO:0000313" key="1">
    <source>
        <dbReference type="EMBL" id="PNR26180.1"/>
    </source>
</evidence>
<keyword evidence="3" id="KW-1185">Reference proteome</keyword>
<reference evidence="1 3" key="1">
    <citation type="journal article" date="2008" name="Science">
        <title>The Physcomitrella genome reveals evolutionary insights into the conquest of land by plants.</title>
        <authorList>
            <person name="Rensing S."/>
            <person name="Lang D."/>
            <person name="Zimmer A."/>
            <person name="Terry A."/>
            <person name="Salamov A."/>
            <person name="Shapiro H."/>
            <person name="Nishiyama T."/>
            <person name="Perroud P.-F."/>
            <person name="Lindquist E."/>
            <person name="Kamisugi Y."/>
            <person name="Tanahashi T."/>
            <person name="Sakakibara K."/>
            <person name="Fujita T."/>
            <person name="Oishi K."/>
            <person name="Shin-I T."/>
            <person name="Kuroki Y."/>
            <person name="Toyoda A."/>
            <person name="Suzuki Y."/>
            <person name="Hashimoto A."/>
            <person name="Yamaguchi K."/>
            <person name="Sugano A."/>
            <person name="Kohara Y."/>
            <person name="Fujiyama A."/>
            <person name="Anterola A."/>
            <person name="Aoki S."/>
            <person name="Ashton N."/>
            <person name="Barbazuk W.B."/>
            <person name="Barker E."/>
            <person name="Bennetzen J."/>
            <person name="Bezanilla M."/>
            <person name="Blankenship R."/>
            <person name="Cho S.H."/>
            <person name="Dutcher S."/>
            <person name="Estelle M."/>
            <person name="Fawcett J.A."/>
            <person name="Gundlach H."/>
            <person name="Hanada K."/>
            <person name="Heyl A."/>
            <person name="Hicks K.A."/>
            <person name="Hugh J."/>
            <person name="Lohr M."/>
            <person name="Mayer K."/>
            <person name="Melkozernov A."/>
            <person name="Murata T."/>
            <person name="Nelson D."/>
            <person name="Pils B."/>
            <person name="Prigge M."/>
            <person name="Reiss B."/>
            <person name="Renner T."/>
            <person name="Rombauts S."/>
            <person name="Rushton P."/>
            <person name="Sanderfoot A."/>
            <person name="Schween G."/>
            <person name="Shiu S.-H."/>
            <person name="Stueber K."/>
            <person name="Theodoulou F.L."/>
            <person name="Tu H."/>
            <person name="Van de Peer Y."/>
            <person name="Verrier P.J."/>
            <person name="Waters E."/>
            <person name="Wood A."/>
            <person name="Yang L."/>
            <person name="Cove D."/>
            <person name="Cuming A."/>
            <person name="Hasebe M."/>
            <person name="Lucas S."/>
            <person name="Mishler D.B."/>
            <person name="Reski R."/>
            <person name="Grigoriev I."/>
            <person name="Quatrano R.S."/>
            <person name="Boore J.L."/>
        </authorList>
    </citation>
    <scope>NUCLEOTIDE SEQUENCE [LARGE SCALE GENOMIC DNA]</scope>
    <source>
        <strain evidence="2 3">cv. Gransden 2004</strain>
    </source>
</reference>
<sequence length="90" mass="10103">MCPAWSFSNIVHLKCVHRIATRHHKLDPVLGANKSGSLRFSPQLSGPSRGRAVHAKWMSLLSQNLQLLIPSCPQWQQAQGQTYLRSRSSL</sequence>
<dbReference type="Proteomes" id="UP000006727">
    <property type="component" value="Chromosome 27"/>
</dbReference>
<dbReference type="EnsemblPlants" id="Pp3c27_1556V3.1">
    <property type="protein sequence ID" value="PAC:32952028.CDS.1"/>
    <property type="gene ID" value="Pp3c27_1556"/>
</dbReference>
<gene>
    <name evidence="1" type="ORF">PHYPA_030754</name>
</gene>
<proteinExistence type="predicted"/>
<organism evidence="1">
    <name type="scientific">Physcomitrium patens</name>
    <name type="common">Spreading-leaved earth moss</name>
    <name type="synonym">Physcomitrella patens</name>
    <dbReference type="NCBI Taxonomy" id="3218"/>
    <lineage>
        <taxon>Eukaryota</taxon>
        <taxon>Viridiplantae</taxon>
        <taxon>Streptophyta</taxon>
        <taxon>Embryophyta</taxon>
        <taxon>Bryophyta</taxon>
        <taxon>Bryophytina</taxon>
        <taxon>Bryopsida</taxon>
        <taxon>Funariidae</taxon>
        <taxon>Funariales</taxon>
        <taxon>Funariaceae</taxon>
        <taxon>Physcomitrium</taxon>
    </lineage>
</organism>
<protein>
    <submittedName>
        <fullName evidence="1 2">Uncharacterized protein</fullName>
    </submittedName>
</protein>